<dbReference type="RefSeq" id="WP_062964527.1">
    <property type="nucleotide sequence ID" value="NZ_JAJFOE010000001.1"/>
</dbReference>
<gene>
    <name evidence="1" type="ORF">NCTC13184_03959</name>
</gene>
<dbReference type="EMBL" id="UGRU01000001">
    <property type="protein sequence ID" value="SUA45436.1"/>
    <property type="molecule type" value="Genomic_DNA"/>
</dbReference>
<evidence type="ECO:0000313" key="1">
    <source>
        <dbReference type="EMBL" id="SUA45436.1"/>
    </source>
</evidence>
<dbReference type="AlphaFoldDB" id="A0A378WVX9"/>
<sequence length="76" mass="8228">MATTPHSPFDVASTRSLIAPEIRRRIRAAAGSDPDPDRMKALEAIYLGTVLTASMGYSLHSGACSVEHVATRIIYR</sequence>
<protein>
    <submittedName>
        <fullName evidence="1">Uncharacterized protein</fullName>
    </submittedName>
</protein>
<proteinExistence type="predicted"/>
<reference evidence="1 2" key="1">
    <citation type="submission" date="2018-06" db="EMBL/GenBank/DDBJ databases">
        <authorList>
            <consortium name="Pathogen Informatics"/>
            <person name="Doyle S."/>
        </authorList>
    </citation>
    <scope>NUCLEOTIDE SEQUENCE [LARGE SCALE GENOMIC DNA]</scope>
    <source>
        <strain evidence="1 2">NCTC13184</strain>
    </source>
</reference>
<dbReference type="OrthoDB" id="4565900at2"/>
<name>A0A378WVX9_9NOCA</name>
<evidence type="ECO:0000313" key="2">
    <source>
        <dbReference type="Proteomes" id="UP000255082"/>
    </source>
</evidence>
<organism evidence="1 2">
    <name type="scientific">Nocardia africana</name>
    <dbReference type="NCBI Taxonomy" id="134964"/>
    <lineage>
        <taxon>Bacteria</taxon>
        <taxon>Bacillati</taxon>
        <taxon>Actinomycetota</taxon>
        <taxon>Actinomycetes</taxon>
        <taxon>Mycobacteriales</taxon>
        <taxon>Nocardiaceae</taxon>
        <taxon>Nocardia</taxon>
    </lineage>
</organism>
<dbReference type="Proteomes" id="UP000255082">
    <property type="component" value="Unassembled WGS sequence"/>
</dbReference>
<accession>A0A378WVX9</accession>